<sequence>MPEKPAKNERKAAAQLINGIATLYPCNDCREDFQQSVKAHPPESRTSTRADFALYVCEQHNIVNRKLGKEEVKCDIEALDRMWRKTQI</sequence>
<dbReference type="InterPro" id="IPR039799">
    <property type="entry name" value="ALR/ERV"/>
</dbReference>
<comment type="caution">
    <text evidence="8">The sequence shown here is derived from an EMBL/GenBank/DDBJ whole genome shotgun (WGS) entry which is preliminary data.</text>
</comment>
<evidence type="ECO:0000313" key="9">
    <source>
        <dbReference type="Proteomes" id="UP001165082"/>
    </source>
</evidence>
<dbReference type="PANTHER" id="PTHR12645">
    <property type="entry name" value="ALR/ERV"/>
    <property type="match status" value="1"/>
</dbReference>
<evidence type="ECO:0000313" key="8">
    <source>
        <dbReference type="EMBL" id="GMH65659.1"/>
    </source>
</evidence>
<keyword evidence="4 6" id="KW-0560">Oxidoreductase</keyword>
<proteinExistence type="predicted"/>
<organism evidence="8 9">
    <name type="scientific">Triparma retinervis</name>
    <dbReference type="NCBI Taxonomy" id="2557542"/>
    <lineage>
        <taxon>Eukaryota</taxon>
        <taxon>Sar</taxon>
        <taxon>Stramenopiles</taxon>
        <taxon>Ochrophyta</taxon>
        <taxon>Bolidophyceae</taxon>
        <taxon>Parmales</taxon>
        <taxon>Triparmaceae</taxon>
        <taxon>Triparma</taxon>
    </lineage>
</organism>
<gene>
    <name evidence="8" type="ORF">TrRE_jg1445</name>
</gene>
<name>A0A9W7E2I0_9STRA</name>
<dbReference type="Pfam" id="PF04777">
    <property type="entry name" value="Evr1_Alr"/>
    <property type="match status" value="1"/>
</dbReference>
<dbReference type="InterPro" id="IPR036774">
    <property type="entry name" value="ERV/ALR_sulphydryl_oxid_sf"/>
</dbReference>
<feature type="domain" description="ERV/ALR sulfhydryl oxidase" evidence="7">
    <location>
        <begin position="1"/>
        <end position="83"/>
    </location>
</feature>
<evidence type="ECO:0000256" key="6">
    <source>
        <dbReference type="RuleBase" id="RU371123"/>
    </source>
</evidence>
<dbReference type="GO" id="GO:0005739">
    <property type="term" value="C:mitochondrion"/>
    <property type="evidence" value="ECO:0007669"/>
    <property type="project" value="TreeGrafter"/>
</dbReference>
<dbReference type="PANTHER" id="PTHR12645:SF0">
    <property type="entry name" value="FAD-LINKED SULFHYDRYL OXIDASE ALR"/>
    <property type="match status" value="1"/>
</dbReference>
<evidence type="ECO:0000256" key="3">
    <source>
        <dbReference type="ARBA" id="ARBA00022827"/>
    </source>
</evidence>
<evidence type="ECO:0000259" key="7">
    <source>
        <dbReference type="PROSITE" id="PS51324"/>
    </source>
</evidence>
<comment type="cofactor">
    <cofactor evidence="1 6">
        <name>FAD</name>
        <dbReference type="ChEBI" id="CHEBI:57692"/>
    </cofactor>
</comment>
<keyword evidence="2 6" id="KW-0285">Flavoprotein</keyword>
<dbReference type="PROSITE" id="PS51324">
    <property type="entry name" value="ERV_ALR"/>
    <property type="match status" value="1"/>
</dbReference>
<dbReference type="EC" id="1.8.3.2" evidence="6"/>
<evidence type="ECO:0000256" key="4">
    <source>
        <dbReference type="ARBA" id="ARBA00023002"/>
    </source>
</evidence>
<protein>
    <recommendedName>
        <fullName evidence="6">Sulfhydryl oxidase</fullName>
        <ecNumber evidence="6">1.8.3.2</ecNumber>
    </recommendedName>
</protein>
<dbReference type="Proteomes" id="UP001165082">
    <property type="component" value="Unassembled WGS sequence"/>
</dbReference>
<keyword evidence="9" id="KW-1185">Reference proteome</keyword>
<dbReference type="SUPFAM" id="SSF69000">
    <property type="entry name" value="FAD-dependent thiol oxidase"/>
    <property type="match status" value="1"/>
</dbReference>
<evidence type="ECO:0000256" key="5">
    <source>
        <dbReference type="ARBA" id="ARBA00023157"/>
    </source>
</evidence>
<accession>A0A9W7E2I0</accession>
<evidence type="ECO:0000256" key="1">
    <source>
        <dbReference type="ARBA" id="ARBA00001974"/>
    </source>
</evidence>
<comment type="catalytic activity">
    <reaction evidence="6">
        <text>2 R'C(R)SH + O2 = R'C(R)S-S(R)CR' + H2O2</text>
        <dbReference type="Rhea" id="RHEA:17357"/>
        <dbReference type="ChEBI" id="CHEBI:15379"/>
        <dbReference type="ChEBI" id="CHEBI:16240"/>
        <dbReference type="ChEBI" id="CHEBI:16520"/>
        <dbReference type="ChEBI" id="CHEBI:17412"/>
        <dbReference type="EC" id="1.8.3.2"/>
    </reaction>
</comment>
<dbReference type="OrthoDB" id="17199at2759"/>
<evidence type="ECO:0000256" key="2">
    <source>
        <dbReference type="ARBA" id="ARBA00022630"/>
    </source>
</evidence>
<dbReference type="AlphaFoldDB" id="A0A9W7E2I0"/>
<dbReference type="InterPro" id="IPR017905">
    <property type="entry name" value="ERV/ALR_sulphydryl_oxidase"/>
</dbReference>
<dbReference type="GO" id="GO:0050660">
    <property type="term" value="F:flavin adenine dinucleotide binding"/>
    <property type="evidence" value="ECO:0007669"/>
    <property type="project" value="TreeGrafter"/>
</dbReference>
<dbReference type="EMBL" id="BRXZ01002589">
    <property type="protein sequence ID" value="GMH65659.1"/>
    <property type="molecule type" value="Genomic_DNA"/>
</dbReference>
<keyword evidence="5" id="KW-1015">Disulfide bond</keyword>
<keyword evidence="3 6" id="KW-0274">FAD</keyword>
<dbReference type="GO" id="GO:0016971">
    <property type="term" value="F:flavin-dependent sulfhydryl oxidase activity"/>
    <property type="evidence" value="ECO:0007669"/>
    <property type="project" value="InterPro"/>
</dbReference>
<reference evidence="8" key="1">
    <citation type="submission" date="2022-07" db="EMBL/GenBank/DDBJ databases">
        <title>Genome analysis of Parmales, a sister group of diatoms, reveals the evolutionary specialization of diatoms from phago-mixotrophs to photoautotrophs.</title>
        <authorList>
            <person name="Ban H."/>
            <person name="Sato S."/>
            <person name="Yoshikawa S."/>
            <person name="Kazumasa Y."/>
            <person name="Nakamura Y."/>
            <person name="Ichinomiya M."/>
            <person name="Saitoh K."/>
            <person name="Sato N."/>
            <person name="Blanc-Mathieu R."/>
            <person name="Endo H."/>
            <person name="Kuwata A."/>
            <person name="Ogata H."/>
        </authorList>
    </citation>
    <scope>NUCLEOTIDE SEQUENCE</scope>
</reference>
<dbReference type="Gene3D" id="1.20.120.310">
    <property type="entry name" value="ERV/ALR sulfhydryl oxidase domain"/>
    <property type="match status" value="1"/>
</dbReference>